<protein>
    <recommendedName>
        <fullName evidence="3">YolD-like protein</fullName>
    </recommendedName>
</protein>
<reference evidence="1 2" key="1">
    <citation type="journal article" date="2015" name="Genome Announc.">
        <title>Expanding the biotechnology potential of lactobacilli through comparative genomics of 213 strains and associated genera.</title>
        <authorList>
            <person name="Sun Z."/>
            <person name="Harris H.M."/>
            <person name="McCann A."/>
            <person name="Guo C."/>
            <person name="Argimon S."/>
            <person name="Zhang W."/>
            <person name="Yang X."/>
            <person name="Jeffery I.B."/>
            <person name="Cooney J.C."/>
            <person name="Kagawa T.F."/>
            <person name="Liu W."/>
            <person name="Song Y."/>
            <person name="Salvetti E."/>
            <person name="Wrobel A."/>
            <person name="Rasinkangas P."/>
            <person name="Parkhill J."/>
            <person name="Rea M.C."/>
            <person name="O'Sullivan O."/>
            <person name="Ritari J."/>
            <person name="Douillard F.P."/>
            <person name="Paul Ross R."/>
            <person name="Yang R."/>
            <person name="Briner A.E."/>
            <person name="Felis G.E."/>
            <person name="de Vos W.M."/>
            <person name="Barrangou R."/>
            <person name="Klaenhammer T.R."/>
            <person name="Caufield P.W."/>
            <person name="Cui Y."/>
            <person name="Zhang H."/>
            <person name="O'Toole P.W."/>
        </authorList>
    </citation>
    <scope>NUCLEOTIDE SEQUENCE [LARGE SCALE GENOMIC DNA]</scope>
    <source>
        <strain evidence="1 2">DSM 20534</strain>
    </source>
</reference>
<evidence type="ECO:0000313" key="2">
    <source>
        <dbReference type="Proteomes" id="UP000050909"/>
    </source>
</evidence>
<name>A0A0R1H6C7_9LACO</name>
<proteinExistence type="predicted"/>
<accession>A0A0R1H6C7</accession>
<evidence type="ECO:0000313" key="1">
    <source>
        <dbReference type="EMBL" id="KRK38359.1"/>
    </source>
</evidence>
<dbReference type="Proteomes" id="UP000050909">
    <property type="component" value="Unassembled WGS sequence"/>
</dbReference>
<dbReference type="AlphaFoldDB" id="A0A0R1H6C7"/>
<dbReference type="PATRIC" id="fig|1423722.3.peg.42"/>
<dbReference type="RefSeq" id="WP_056946321.1">
    <property type="nucleotide sequence ID" value="NZ_AZCV01000001.1"/>
</dbReference>
<organism evidence="1 2">
    <name type="scientific">Amylolactobacillus amylotrophicus DSM 20534</name>
    <dbReference type="NCBI Taxonomy" id="1423722"/>
    <lineage>
        <taxon>Bacteria</taxon>
        <taxon>Bacillati</taxon>
        <taxon>Bacillota</taxon>
        <taxon>Bacilli</taxon>
        <taxon>Lactobacillales</taxon>
        <taxon>Lactobacillaceae</taxon>
        <taxon>Amylolactobacillus</taxon>
    </lineage>
</organism>
<dbReference type="EMBL" id="AZCV01000001">
    <property type="protein sequence ID" value="KRK38359.1"/>
    <property type="molecule type" value="Genomic_DNA"/>
</dbReference>
<gene>
    <name evidence="1" type="ORF">FC62_GL000042</name>
</gene>
<sequence length="112" mass="12818">MDFKINSLDANVNTPANTAFISRLTETYQKLFDYSIPELTIIEDLPAERLEKLNTAWHTKNLVLVTLDDERQIIGRVQQITPVSQVVLATYHSNVIEFVPLNRIFKVESATK</sequence>
<comment type="caution">
    <text evidence="1">The sequence shown here is derived from an EMBL/GenBank/DDBJ whole genome shotgun (WGS) entry which is preliminary data.</text>
</comment>
<keyword evidence="2" id="KW-1185">Reference proteome</keyword>
<evidence type="ECO:0008006" key="3">
    <source>
        <dbReference type="Google" id="ProtNLM"/>
    </source>
</evidence>